<protein>
    <submittedName>
        <fullName evidence="2">Poly(A) RNA polymerase GLD2-A</fullName>
    </submittedName>
</protein>
<accession>W6UNY9</accession>
<dbReference type="Gene3D" id="3.30.460.10">
    <property type="entry name" value="Beta Polymerase, domain 2"/>
    <property type="match status" value="1"/>
</dbReference>
<gene>
    <name evidence="2" type="ORF">EGR_10023</name>
</gene>
<dbReference type="AlphaFoldDB" id="W6UNY9"/>
<dbReference type="KEGG" id="egl:EGR_10023"/>
<dbReference type="GO" id="GO:0031123">
    <property type="term" value="P:RNA 3'-end processing"/>
    <property type="evidence" value="ECO:0007669"/>
    <property type="project" value="TreeGrafter"/>
</dbReference>
<comment type="caution">
    <text evidence="2">The sequence shown here is derived from an EMBL/GenBank/DDBJ whole genome shotgun (WGS) entry which is preliminary data.</text>
</comment>
<proteinExistence type="predicted"/>
<dbReference type="OrthoDB" id="2274644at2759"/>
<dbReference type="RefSeq" id="XP_024346310.1">
    <property type="nucleotide sequence ID" value="XM_024499272.1"/>
</dbReference>
<dbReference type="Proteomes" id="UP000019149">
    <property type="component" value="Unassembled WGS sequence"/>
</dbReference>
<dbReference type="GO" id="GO:1990817">
    <property type="term" value="F:poly(A) RNA polymerase activity"/>
    <property type="evidence" value="ECO:0007669"/>
    <property type="project" value="TreeGrafter"/>
</dbReference>
<dbReference type="InterPro" id="IPR043519">
    <property type="entry name" value="NT_sf"/>
</dbReference>
<reference evidence="2 3" key="1">
    <citation type="journal article" date="2013" name="Nat. Genet.">
        <title>The genome of the hydatid tapeworm Echinococcus granulosus.</title>
        <authorList>
            <person name="Zheng H."/>
            <person name="Zhang W."/>
            <person name="Zhang L."/>
            <person name="Zhang Z."/>
            <person name="Li J."/>
            <person name="Lu G."/>
            <person name="Zhu Y."/>
            <person name="Wang Y."/>
            <person name="Huang Y."/>
            <person name="Liu J."/>
            <person name="Kang H."/>
            <person name="Chen J."/>
            <person name="Wang L."/>
            <person name="Chen A."/>
            <person name="Yu S."/>
            <person name="Gao Z."/>
            <person name="Jin L."/>
            <person name="Gu W."/>
            <person name="Wang Z."/>
            <person name="Zhao L."/>
            <person name="Shi B."/>
            <person name="Wen H."/>
            <person name="Lin R."/>
            <person name="Jones M.K."/>
            <person name="Brejova B."/>
            <person name="Vinar T."/>
            <person name="Zhao G."/>
            <person name="McManus D.P."/>
            <person name="Chen Z."/>
            <person name="Zhou Y."/>
            <person name="Wang S."/>
        </authorList>
    </citation>
    <scope>NUCLEOTIDE SEQUENCE [LARGE SCALE GENOMIC DNA]</scope>
</reference>
<keyword evidence="3" id="KW-1185">Reference proteome</keyword>
<sequence>MTAQSNSTVKYLHDLSRQIEKFFEDNRQTPGKYKGKVEFKNNLYSAASSSFRNSKMFIVGSSANGFGWERSDVDLCLVIAPEEVESKGGDEALLQQLSPLLSKKCSLAKCEPIPARVPILKLRDQRSDFECDLNVNNVVGIYNTHLLAMYARVGSLNVLHHPCMFRDLPLTFHQDPYSPITHTPNNYSENAPSQQIPCFFPTGYEIPLSMPSFRPTDPRLCATDHLLPSHCFSCIPLAEREGDGDDAAAKGSRGSAVQNATFALVFALRYSTTPSANSRSD</sequence>
<feature type="domain" description="Poly(A) RNA polymerase mitochondrial-like central palm" evidence="1">
    <location>
        <begin position="15"/>
        <end position="151"/>
    </location>
</feature>
<dbReference type="CTD" id="36345738"/>
<dbReference type="InterPro" id="IPR054708">
    <property type="entry name" value="MTPAP-like_central"/>
</dbReference>
<dbReference type="EMBL" id="APAU02000184">
    <property type="protein sequence ID" value="EUB55114.1"/>
    <property type="molecule type" value="Genomic_DNA"/>
</dbReference>
<evidence type="ECO:0000259" key="1">
    <source>
        <dbReference type="Pfam" id="PF22600"/>
    </source>
</evidence>
<evidence type="ECO:0000313" key="3">
    <source>
        <dbReference type="Proteomes" id="UP000019149"/>
    </source>
</evidence>
<dbReference type="STRING" id="6210.W6UNY9"/>
<organism evidence="2 3">
    <name type="scientific">Echinococcus granulosus</name>
    <name type="common">Hydatid tapeworm</name>
    <dbReference type="NCBI Taxonomy" id="6210"/>
    <lineage>
        <taxon>Eukaryota</taxon>
        <taxon>Metazoa</taxon>
        <taxon>Spiralia</taxon>
        <taxon>Lophotrochozoa</taxon>
        <taxon>Platyhelminthes</taxon>
        <taxon>Cestoda</taxon>
        <taxon>Eucestoda</taxon>
        <taxon>Cyclophyllidea</taxon>
        <taxon>Taeniidae</taxon>
        <taxon>Echinococcus</taxon>
        <taxon>Echinococcus granulosus group</taxon>
    </lineage>
</organism>
<dbReference type="SUPFAM" id="SSF81301">
    <property type="entry name" value="Nucleotidyltransferase"/>
    <property type="match status" value="1"/>
</dbReference>
<dbReference type="Pfam" id="PF22600">
    <property type="entry name" value="MTPAP-like_central"/>
    <property type="match status" value="1"/>
</dbReference>
<name>W6UNY9_ECHGR</name>
<evidence type="ECO:0000313" key="2">
    <source>
        <dbReference type="EMBL" id="EUB55114.1"/>
    </source>
</evidence>
<dbReference type="CDD" id="cd05402">
    <property type="entry name" value="NT_PAP_TUTase"/>
    <property type="match status" value="1"/>
</dbReference>
<dbReference type="PANTHER" id="PTHR12271:SF40">
    <property type="entry name" value="POLY(A) RNA POLYMERASE GLD2"/>
    <property type="match status" value="1"/>
</dbReference>
<dbReference type="PANTHER" id="PTHR12271">
    <property type="entry name" value="POLY A POLYMERASE CID PAP -RELATED"/>
    <property type="match status" value="1"/>
</dbReference>
<dbReference type="GeneID" id="36345738"/>